<dbReference type="Proteomes" id="UP000079169">
    <property type="component" value="Unplaced"/>
</dbReference>
<reference evidence="11" key="1">
    <citation type="submission" date="2006-06" db="EMBL/GenBank/DDBJ databases">
        <title>Ribosomal proteins of the Asian citrus psyllid, Diaphorina citri.</title>
        <authorList>
            <person name="Hunter W.B."/>
            <person name="Hunnicutt L.E."/>
            <person name="Hall D.G."/>
        </authorList>
    </citation>
    <scope>NUCLEOTIDE SEQUENCE</scope>
    <source>
        <tissue evidence="11">Whole body</tissue>
    </source>
</reference>
<evidence type="ECO:0000256" key="3">
    <source>
        <dbReference type="ARBA" id="ARBA00022448"/>
    </source>
</evidence>
<keyword evidence="9 10" id="KW-0472">Membrane</keyword>
<dbReference type="KEGG" id="dci:103510015"/>
<evidence type="ECO:0000256" key="6">
    <source>
        <dbReference type="ARBA" id="ARBA00022792"/>
    </source>
</evidence>
<dbReference type="GO" id="GO:0045259">
    <property type="term" value="C:proton-transporting ATP synthase complex"/>
    <property type="evidence" value="ECO:0007669"/>
    <property type="project" value="UniProtKB-KW"/>
</dbReference>
<evidence type="ECO:0000256" key="2">
    <source>
        <dbReference type="ARBA" id="ARBA00006842"/>
    </source>
</evidence>
<evidence type="ECO:0000256" key="10">
    <source>
        <dbReference type="PIRNR" id="PIRNR005514"/>
    </source>
</evidence>
<keyword evidence="12" id="KW-1185">Reference proteome</keyword>
<dbReference type="PIRSF" id="PIRSF005514">
    <property type="entry name" value="ATPase_F0_D_mt"/>
    <property type="match status" value="1"/>
</dbReference>
<name>Q0PXU6_DIACI</name>
<reference evidence="13" key="2">
    <citation type="submission" date="2025-04" db="UniProtKB">
        <authorList>
            <consortium name="RefSeq"/>
        </authorList>
    </citation>
    <scope>IDENTIFICATION</scope>
</reference>
<dbReference type="PaxDb" id="121845-Q0PXU6"/>
<dbReference type="AlphaFoldDB" id="Q0PXU6"/>
<dbReference type="GeneID" id="103510015"/>
<dbReference type="InterPro" id="IPR008689">
    <property type="entry name" value="ATP_synth_F0_dsu_mt"/>
</dbReference>
<evidence type="ECO:0000256" key="1">
    <source>
        <dbReference type="ARBA" id="ARBA00004273"/>
    </source>
</evidence>
<organism evidence="11">
    <name type="scientific">Diaphorina citri</name>
    <name type="common">Asian citrus psyllid</name>
    <dbReference type="NCBI Taxonomy" id="121845"/>
    <lineage>
        <taxon>Eukaryota</taxon>
        <taxon>Metazoa</taxon>
        <taxon>Ecdysozoa</taxon>
        <taxon>Arthropoda</taxon>
        <taxon>Hexapoda</taxon>
        <taxon>Insecta</taxon>
        <taxon>Pterygota</taxon>
        <taxon>Neoptera</taxon>
        <taxon>Paraneoptera</taxon>
        <taxon>Hemiptera</taxon>
        <taxon>Sternorrhyncha</taxon>
        <taxon>Psylloidea</taxon>
        <taxon>Psyllidae</taxon>
        <taxon>Diaphorininae</taxon>
        <taxon>Diaphorina</taxon>
    </lineage>
</organism>
<dbReference type="PANTHER" id="PTHR12700">
    <property type="entry name" value="ATP SYNTHASE SUBUNIT D, MITOCHONDRIAL"/>
    <property type="match status" value="1"/>
</dbReference>
<keyword evidence="6 10" id="KW-0999">Mitochondrion inner membrane</keyword>
<dbReference type="RefSeq" id="NP_001284624.1">
    <property type="nucleotide sequence ID" value="NM_001297695.1"/>
</dbReference>
<dbReference type="GO" id="GO:0015078">
    <property type="term" value="F:proton transmembrane transporter activity"/>
    <property type="evidence" value="ECO:0007669"/>
    <property type="project" value="InterPro"/>
</dbReference>
<comment type="similarity">
    <text evidence="2 10">Belongs to the ATPase d subunit family.</text>
</comment>
<evidence type="ECO:0000313" key="12">
    <source>
        <dbReference type="Proteomes" id="UP000079169"/>
    </source>
</evidence>
<keyword evidence="3 10" id="KW-0813">Transport</keyword>
<keyword evidence="4" id="KW-0138">CF(0)</keyword>
<evidence type="ECO:0000256" key="8">
    <source>
        <dbReference type="ARBA" id="ARBA00023128"/>
    </source>
</evidence>
<keyword evidence="8 10" id="KW-0496">Mitochondrion</keyword>
<evidence type="ECO:0000256" key="5">
    <source>
        <dbReference type="ARBA" id="ARBA00022781"/>
    </source>
</evidence>
<sequence length="181" mass="21263">MAARRFTGSKINWSELTSRLTDADRPNFNTFKAKYDGYLRKVSALPEAPPKIDWALYKNKIPVPGLVDQFQKQYEALQIPFPQDTETAKINEEEKQTMAEIKKWIEESQVRIAGYKKEIEDEEALPPVSEMTMQEYCLAYPECAYDPEKPTFWPHDEENQITKEDEEWWEKRQKNLVGGDH</sequence>
<evidence type="ECO:0000256" key="9">
    <source>
        <dbReference type="ARBA" id="ARBA00023136"/>
    </source>
</evidence>
<accession>Q0PXU6</accession>
<protein>
    <recommendedName>
        <fullName evidence="10">ATP synthase subunit d, mitochondrial</fullName>
    </recommendedName>
</protein>
<dbReference type="EMBL" id="DQ673440">
    <property type="protein sequence ID" value="ABG82013.1"/>
    <property type="molecule type" value="mRNA"/>
</dbReference>
<proteinExistence type="evidence at transcript level"/>
<evidence type="ECO:0000313" key="13">
    <source>
        <dbReference type="RefSeq" id="NP_001284624.1"/>
    </source>
</evidence>
<dbReference type="OMA" id="PPFDEMI"/>
<dbReference type="STRING" id="121845.Q0PXU6"/>
<gene>
    <name evidence="13" type="primary">LOC103510015</name>
</gene>
<evidence type="ECO:0000256" key="4">
    <source>
        <dbReference type="ARBA" id="ARBA00022547"/>
    </source>
</evidence>
<dbReference type="Pfam" id="PF05873">
    <property type="entry name" value="Mt_ATP-synt_D"/>
    <property type="match status" value="1"/>
</dbReference>
<keyword evidence="5 10" id="KW-0375">Hydrogen ion transport</keyword>
<evidence type="ECO:0000313" key="11">
    <source>
        <dbReference type="EMBL" id="ABG82013.1"/>
    </source>
</evidence>
<dbReference type="GO" id="GO:0005743">
    <property type="term" value="C:mitochondrial inner membrane"/>
    <property type="evidence" value="ECO:0007669"/>
    <property type="project" value="UniProtKB-SubCell"/>
</dbReference>
<evidence type="ECO:0000256" key="7">
    <source>
        <dbReference type="ARBA" id="ARBA00023065"/>
    </source>
</evidence>
<comment type="function">
    <text evidence="10">Mitochondrial membrane ATP synthase (F(1)F(0) ATP synthase or Complex V) produces ATP from ADP in the presence of a proton gradient across the membrane which is generated by electron transport complexes of the respiratory chain. F-type ATPases consist of two structural domains, F(1) - containing the extramembraneous catalytic core, and F(0) - containing the membrane proton channel, linked together by a central stalk and a peripheral stalk. During catalysis, ATP synthesis in the catalytic domain of F(1) is coupled via a rotary mechanism of the central stalk subunits to proton translocation.</text>
</comment>
<dbReference type="Gene3D" id="6.10.280.70">
    <property type="match status" value="1"/>
</dbReference>
<comment type="subcellular location">
    <subcellularLocation>
        <location evidence="1 10">Mitochondrion inner membrane</location>
    </subcellularLocation>
</comment>
<dbReference type="SUPFAM" id="SSF161065">
    <property type="entry name" value="ATP synthase D chain-like"/>
    <property type="match status" value="1"/>
</dbReference>
<dbReference type="InterPro" id="IPR036228">
    <property type="entry name" value="ATP_synth_F0_dsu_sf_mt"/>
</dbReference>
<keyword evidence="7 10" id="KW-0406">Ion transport</keyword>
<dbReference type="GO" id="GO:0015986">
    <property type="term" value="P:proton motive force-driven ATP synthesis"/>
    <property type="evidence" value="ECO:0007669"/>
    <property type="project" value="UniProtKB-UniRule"/>
</dbReference>